<comment type="caution">
    <text evidence="1">The sequence shown here is derived from an EMBL/GenBank/DDBJ whole genome shotgun (WGS) entry which is preliminary data.</text>
</comment>
<dbReference type="EMBL" id="CAMAPF010000095">
    <property type="protein sequence ID" value="CAH9097667.1"/>
    <property type="molecule type" value="Genomic_DNA"/>
</dbReference>
<sequence>MLPNRHTTFGVDIARAATELDSPWSG</sequence>
<evidence type="ECO:0000313" key="1">
    <source>
        <dbReference type="EMBL" id="CAH9097667.1"/>
    </source>
</evidence>
<evidence type="ECO:0000313" key="2">
    <source>
        <dbReference type="Proteomes" id="UP001152523"/>
    </source>
</evidence>
<proteinExistence type="predicted"/>
<reference evidence="1" key="1">
    <citation type="submission" date="2022-07" db="EMBL/GenBank/DDBJ databases">
        <authorList>
            <person name="Macas J."/>
            <person name="Novak P."/>
            <person name="Neumann P."/>
        </authorList>
    </citation>
    <scope>NUCLEOTIDE SEQUENCE</scope>
</reference>
<name>A0AAV0DBK3_9ASTE</name>
<dbReference type="EMBL" id="CAMAPF010000095">
    <property type="protein sequence ID" value="CAH9097669.1"/>
    <property type="molecule type" value="Genomic_DNA"/>
</dbReference>
<accession>A0AAV0DBK3</accession>
<protein>
    <submittedName>
        <fullName evidence="1">Uncharacterized protein</fullName>
    </submittedName>
</protein>
<gene>
    <name evidence="1" type="ORF">CEPIT_LOCUS14137</name>
</gene>
<dbReference type="AlphaFoldDB" id="A0AAV0DBK3"/>
<organism evidence="1 2">
    <name type="scientific">Cuscuta epithymum</name>
    <dbReference type="NCBI Taxonomy" id="186058"/>
    <lineage>
        <taxon>Eukaryota</taxon>
        <taxon>Viridiplantae</taxon>
        <taxon>Streptophyta</taxon>
        <taxon>Embryophyta</taxon>
        <taxon>Tracheophyta</taxon>
        <taxon>Spermatophyta</taxon>
        <taxon>Magnoliopsida</taxon>
        <taxon>eudicotyledons</taxon>
        <taxon>Gunneridae</taxon>
        <taxon>Pentapetalae</taxon>
        <taxon>asterids</taxon>
        <taxon>lamiids</taxon>
        <taxon>Solanales</taxon>
        <taxon>Convolvulaceae</taxon>
        <taxon>Cuscuteae</taxon>
        <taxon>Cuscuta</taxon>
        <taxon>Cuscuta subgen. Cuscuta</taxon>
    </lineage>
</organism>
<keyword evidence="2" id="KW-1185">Reference proteome</keyword>
<dbReference type="Proteomes" id="UP001152523">
    <property type="component" value="Unassembled WGS sequence"/>
</dbReference>